<dbReference type="InterPro" id="IPR056412">
    <property type="entry name" value="Ig_CycH"/>
</dbReference>
<accession>A0ABU3R4K9</accession>
<evidence type="ECO:0000256" key="1">
    <source>
        <dbReference type="ARBA" id="ARBA00004196"/>
    </source>
</evidence>
<dbReference type="NCBIfam" id="TIGR03142">
    <property type="entry name" value="cytochro_ccmI"/>
    <property type="match status" value="1"/>
</dbReference>
<evidence type="ECO:0000259" key="8">
    <source>
        <dbReference type="Pfam" id="PF23914"/>
    </source>
</evidence>
<keyword evidence="6" id="KW-0812">Transmembrane</keyword>
<dbReference type="InterPro" id="IPR017560">
    <property type="entry name" value="Cyt_c_biogenesis_CcmI"/>
</dbReference>
<dbReference type="PANTHER" id="PTHR47870">
    <property type="entry name" value="CYTOCHROME C-TYPE BIOGENESIS PROTEIN CCMH"/>
    <property type="match status" value="1"/>
</dbReference>
<keyword evidence="6" id="KW-1133">Transmembrane helix</keyword>
<dbReference type="PROSITE" id="PS50005">
    <property type="entry name" value="TPR"/>
    <property type="match status" value="1"/>
</dbReference>
<comment type="subcellular location">
    <subcellularLocation>
        <location evidence="1">Cell envelope</location>
    </subcellularLocation>
</comment>
<sequence>MMTSFWLAAIFMLLVACIFVLVPMFTYQNKVSKSGQTSDWFHAREQELAKEYGLGKYTEQEYKDALTELKLTAKDELTTQANATTDVRENKVIKPYLFTATIGLVVVVIGFYAYKGLYQQVDDWQQTLLKMPELSTKVIENLDSEVSPTELQEFALGLRTKLSASTSEDYIGWMILGRVLMSLQDVDGALSSFEKSYNLQRSNVSNTISFAQALQMKGEEFEIKRSLTLLQEAMVFQPDNELAVILFGEGNFMLERFDIAKQGFEFALQILDKQDLRIEPIKDRLEFIEQQLTPKNIRSIQVSVSVMPELNSQLEQFSHVFIFAKTDQMPMPIAVKKLPVTTMPMNVTLSDNDMMIEGQKLSDYAQVNVFARLSVDENAPFEQGDWQGSLLNISTSESETINTVIINKEYK</sequence>
<reference evidence="9 10" key="1">
    <citation type="submission" date="2023-10" db="EMBL/GenBank/DDBJ databases">
        <title>Psychrosphaera aquimaarina strain SW33 isolated from seawater.</title>
        <authorList>
            <person name="Bayburt H."/>
            <person name="Kim J.M."/>
            <person name="Choi B.J."/>
            <person name="Jeon C.O."/>
        </authorList>
    </citation>
    <scope>NUCLEOTIDE SEQUENCE [LARGE SCALE GENOMIC DNA]</scope>
    <source>
        <strain evidence="9 10">KCTC 52743</strain>
    </source>
</reference>
<evidence type="ECO:0000256" key="2">
    <source>
        <dbReference type="ARBA" id="ARBA00022737"/>
    </source>
</evidence>
<feature type="domain" description="Cytochrome c-type biogenesis protein H Ig-like" evidence="7">
    <location>
        <begin position="300"/>
        <end position="405"/>
    </location>
</feature>
<dbReference type="InterPro" id="IPR011990">
    <property type="entry name" value="TPR-like_helical_dom_sf"/>
</dbReference>
<comment type="caution">
    <text evidence="9">The sequence shown here is derived from an EMBL/GenBank/DDBJ whole genome shotgun (WGS) entry which is preliminary data.</text>
</comment>
<keyword evidence="6" id="KW-0472">Membrane</keyword>
<organism evidence="9 10">
    <name type="scientific">Psychrosphaera aquimarina</name>
    <dbReference type="NCBI Taxonomy" id="2044854"/>
    <lineage>
        <taxon>Bacteria</taxon>
        <taxon>Pseudomonadati</taxon>
        <taxon>Pseudomonadota</taxon>
        <taxon>Gammaproteobacteria</taxon>
        <taxon>Alteromonadales</taxon>
        <taxon>Pseudoalteromonadaceae</taxon>
        <taxon>Psychrosphaera</taxon>
    </lineage>
</organism>
<evidence type="ECO:0000256" key="4">
    <source>
        <dbReference type="ARBA" id="ARBA00022803"/>
    </source>
</evidence>
<gene>
    <name evidence="9" type="primary">ccmI</name>
    <name evidence="9" type="ORF">RT723_16830</name>
</gene>
<keyword evidence="2" id="KW-0677">Repeat</keyword>
<dbReference type="Gene3D" id="1.25.40.10">
    <property type="entry name" value="Tetratricopeptide repeat domain"/>
    <property type="match status" value="1"/>
</dbReference>
<dbReference type="Pfam" id="PF23914">
    <property type="entry name" value="TPR_CcmH_CycH"/>
    <property type="match status" value="1"/>
</dbReference>
<dbReference type="EMBL" id="JAWCUA010000010">
    <property type="protein sequence ID" value="MDU0114621.1"/>
    <property type="molecule type" value="Genomic_DNA"/>
</dbReference>
<protein>
    <submittedName>
        <fullName evidence="9">C-type cytochrome biogenesis protein CcmI</fullName>
    </submittedName>
</protein>
<proteinExistence type="predicted"/>
<feature type="domain" description="Cytochrome c-type biogenesis protein H TPR" evidence="8">
    <location>
        <begin position="120"/>
        <end position="277"/>
    </location>
</feature>
<evidence type="ECO:0000259" key="7">
    <source>
        <dbReference type="Pfam" id="PF23892"/>
    </source>
</evidence>
<name>A0ABU3R4K9_9GAMM</name>
<dbReference type="Pfam" id="PF23892">
    <property type="entry name" value="Ig_CycH"/>
    <property type="match status" value="1"/>
</dbReference>
<evidence type="ECO:0000256" key="3">
    <source>
        <dbReference type="ARBA" id="ARBA00022748"/>
    </source>
</evidence>
<keyword evidence="3" id="KW-0201">Cytochrome c-type biogenesis</keyword>
<keyword evidence="4 5" id="KW-0802">TPR repeat</keyword>
<evidence type="ECO:0000256" key="6">
    <source>
        <dbReference type="SAM" id="Phobius"/>
    </source>
</evidence>
<keyword evidence="10" id="KW-1185">Reference proteome</keyword>
<dbReference type="InterPro" id="IPR051263">
    <property type="entry name" value="C-type_cytochrome_biogenesis"/>
</dbReference>
<dbReference type="RefSeq" id="WP_315948299.1">
    <property type="nucleotide sequence ID" value="NZ_JAWCUA010000010.1"/>
</dbReference>
<feature type="transmembrane region" description="Helical" evidence="6">
    <location>
        <begin position="96"/>
        <end position="114"/>
    </location>
</feature>
<evidence type="ECO:0000313" key="9">
    <source>
        <dbReference type="EMBL" id="MDU0114621.1"/>
    </source>
</evidence>
<dbReference type="SUPFAM" id="SSF48452">
    <property type="entry name" value="TPR-like"/>
    <property type="match status" value="1"/>
</dbReference>
<dbReference type="Proteomes" id="UP001257914">
    <property type="component" value="Unassembled WGS sequence"/>
</dbReference>
<dbReference type="PANTHER" id="PTHR47870:SF1">
    <property type="entry name" value="CYTOCHROME C-TYPE BIOGENESIS PROTEIN CCMH"/>
    <property type="match status" value="1"/>
</dbReference>
<evidence type="ECO:0000313" key="10">
    <source>
        <dbReference type="Proteomes" id="UP001257914"/>
    </source>
</evidence>
<feature type="transmembrane region" description="Helical" evidence="6">
    <location>
        <begin position="6"/>
        <end position="27"/>
    </location>
</feature>
<dbReference type="InterPro" id="IPR056413">
    <property type="entry name" value="TPR_CcmH_CycH"/>
</dbReference>
<feature type="repeat" description="TPR" evidence="5">
    <location>
        <begin position="170"/>
        <end position="203"/>
    </location>
</feature>
<dbReference type="InterPro" id="IPR019734">
    <property type="entry name" value="TPR_rpt"/>
</dbReference>
<evidence type="ECO:0000256" key="5">
    <source>
        <dbReference type="PROSITE-ProRule" id="PRU00339"/>
    </source>
</evidence>